<protein>
    <recommendedName>
        <fullName evidence="3">N-acetyltransferase domain-containing protein</fullName>
    </recommendedName>
</protein>
<accession>A0ABM7X6B3</accession>
<dbReference type="EMBL" id="AP025592">
    <property type="protein sequence ID" value="BDG07345.1"/>
    <property type="molecule type" value="Genomic_DNA"/>
</dbReference>
<evidence type="ECO:0000313" key="2">
    <source>
        <dbReference type="Proteomes" id="UP001162734"/>
    </source>
</evidence>
<evidence type="ECO:0000313" key="1">
    <source>
        <dbReference type="EMBL" id="BDG07345.1"/>
    </source>
</evidence>
<keyword evidence="2" id="KW-1185">Reference proteome</keyword>
<dbReference type="RefSeq" id="WP_248344004.1">
    <property type="nucleotide sequence ID" value="NZ_AP025592.1"/>
</dbReference>
<sequence>MHTSLDDPEERCARLPRGRASFTIHRLPPDAALLGLIHEWEAKARELRRRDVAAETRRRLSDDERLLFDLEETLTGEKPGEADAPGRVLRVARSGGRVQAVAALFRCRRAIFVEYLVAAPWNLLGPDDPPAIESRRGAGTALLVQAVRTSLAVGRGGRVALQAENPRCLAVYEHLGFQRMRPADLPRTLVPSREGWWTEPAARLAAGVESLAERESPWLLFDPARAPRQGALALAADVPALRPAA</sequence>
<evidence type="ECO:0008006" key="3">
    <source>
        <dbReference type="Google" id="ProtNLM"/>
    </source>
</evidence>
<reference evidence="2" key="1">
    <citation type="journal article" date="2022" name="Int. J. Syst. Evol. Microbiol.">
        <title>Anaeromyxobacter oryzae sp. nov., Anaeromyxobacter diazotrophicus sp. nov. and Anaeromyxobacter paludicola sp. nov., isolated from paddy soils.</title>
        <authorList>
            <person name="Itoh H."/>
            <person name="Xu Z."/>
            <person name="Mise K."/>
            <person name="Masuda Y."/>
            <person name="Ushijima N."/>
            <person name="Hayakawa C."/>
            <person name="Shiratori Y."/>
            <person name="Senoo K."/>
        </authorList>
    </citation>
    <scope>NUCLEOTIDE SEQUENCE [LARGE SCALE GENOMIC DNA]</scope>
    <source>
        <strain evidence="2">Red630</strain>
    </source>
</reference>
<proteinExistence type="predicted"/>
<dbReference type="SUPFAM" id="SSF55729">
    <property type="entry name" value="Acyl-CoA N-acyltransferases (Nat)"/>
    <property type="match status" value="1"/>
</dbReference>
<dbReference type="InterPro" id="IPR016181">
    <property type="entry name" value="Acyl_CoA_acyltransferase"/>
</dbReference>
<dbReference type="Gene3D" id="3.40.630.30">
    <property type="match status" value="1"/>
</dbReference>
<gene>
    <name evidence="1" type="ORF">AMPC_04580</name>
</gene>
<name>A0ABM7X6B3_9BACT</name>
<dbReference type="Proteomes" id="UP001162734">
    <property type="component" value="Chromosome"/>
</dbReference>
<organism evidence="1 2">
    <name type="scientific">Anaeromyxobacter paludicola</name>
    <dbReference type="NCBI Taxonomy" id="2918171"/>
    <lineage>
        <taxon>Bacteria</taxon>
        <taxon>Pseudomonadati</taxon>
        <taxon>Myxococcota</taxon>
        <taxon>Myxococcia</taxon>
        <taxon>Myxococcales</taxon>
        <taxon>Cystobacterineae</taxon>
        <taxon>Anaeromyxobacteraceae</taxon>
        <taxon>Anaeromyxobacter</taxon>
    </lineage>
</organism>